<proteinExistence type="predicted"/>
<reference evidence="1 2" key="1">
    <citation type="journal article" date="2014" name="Genome Announc.">
        <title>Complete Genome Sequence of Polychlorinated Biphenyl Degrader Comamonas testosteroni TK102 (NBRC 109938).</title>
        <authorList>
            <person name="Fukuda K."/>
            <person name="Hosoyama A."/>
            <person name="Tsuchikane K."/>
            <person name="Ohji S."/>
            <person name="Yamazoe A."/>
            <person name="Fujita N."/>
            <person name="Shintani M."/>
            <person name="Kimbara K."/>
        </authorList>
    </citation>
    <scope>NUCLEOTIDE SEQUENCE [LARGE SCALE GENOMIC DNA]</scope>
    <source>
        <strain evidence="1">TK102</strain>
    </source>
</reference>
<dbReference type="AlphaFoldDB" id="A0A076PIH8"/>
<evidence type="ECO:0000313" key="2">
    <source>
        <dbReference type="Proteomes" id="UP000028782"/>
    </source>
</evidence>
<name>A0A076PIH8_COMTE</name>
<sequence length="104" mass="10735">MPKVVALPPTAAPPMPKLPAPIAPPAAFAFEVAPEVALFMLSALPLPELAAPDSVADDALDVVLVAAMLELLTAADATPANAITAMAIRDFFMIVPLNSEFVDN</sequence>
<dbReference type="KEGG" id="ctes:O987_12242"/>
<accession>A0A076PIH8</accession>
<dbReference type="EMBL" id="CP006704">
    <property type="protein sequence ID" value="AIJ46564.1"/>
    <property type="molecule type" value="Genomic_DNA"/>
</dbReference>
<evidence type="ECO:0000313" key="1">
    <source>
        <dbReference type="EMBL" id="AIJ46564.1"/>
    </source>
</evidence>
<organism evidence="1 2">
    <name type="scientific">Comamonas testosteroni TK102</name>
    <dbReference type="NCBI Taxonomy" id="1392005"/>
    <lineage>
        <taxon>Bacteria</taxon>
        <taxon>Pseudomonadati</taxon>
        <taxon>Pseudomonadota</taxon>
        <taxon>Betaproteobacteria</taxon>
        <taxon>Burkholderiales</taxon>
        <taxon>Comamonadaceae</taxon>
        <taxon>Comamonas</taxon>
    </lineage>
</organism>
<gene>
    <name evidence="1" type="ORF">O987_12242</name>
</gene>
<dbReference type="Proteomes" id="UP000028782">
    <property type="component" value="Chromosome"/>
</dbReference>
<protein>
    <submittedName>
        <fullName evidence="1">Benzoyl-CoA reductase/2-hydroxyglutaryl-CoA dehydratase subunit, BcrC/BadD/HgdB</fullName>
    </submittedName>
</protein>
<dbReference type="HOGENOM" id="CLU_2245346_0_0_4"/>